<dbReference type="OrthoDB" id="1632039at2"/>
<dbReference type="Pfam" id="PF01497">
    <property type="entry name" value="Peripla_BP_2"/>
    <property type="match status" value="1"/>
</dbReference>
<evidence type="ECO:0000313" key="4">
    <source>
        <dbReference type="Proteomes" id="UP000241899"/>
    </source>
</evidence>
<name>A0A2T4JEK3_9RHOB</name>
<dbReference type="GO" id="GO:0071281">
    <property type="term" value="P:cellular response to iron ion"/>
    <property type="evidence" value="ECO:0007669"/>
    <property type="project" value="TreeGrafter"/>
</dbReference>
<dbReference type="PROSITE" id="PS50983">
    <property type="entry name" value="FE_B12_PBP"/>
    <property type="match status" value="1"/>
</dbReference>
<dbReference type="EMBL" id="PZKF01000037">
    <property type="protein sequence ID" value="PTE16238.1"/>
    <property type="molecule type" value="Genomic_DNA"/>
</dbReference>
<protein>
    <submittedName>
        <fullName evidence="3">ABC transporter substrate-binding protein</fullName>
    </submittedName>
</protein>
<evidence type="ECO:0000259" key="2">
    <source>
        <dbReference type="PROSITE" id="PS50983"/>
    </source>
</evidence>
<dbReference type="Proteomes" id="UP000241899">
    <property type="component" value="Unassembled WGS sequence"/>
</dbReference>
<dbReference type="Gene3D" id="3.40.50.1980">
    <property type="entry name" value="Nitrogenase molybdenum iron protein domain"/>
    <property type="match status" value="2"/>
</dbReference>
<comment type="caution">
    <text evidence="3">The sequence shown here is derived from an EMBL/GenBank/DDBJ whole genome shotgun (WGS) entry which is preliminary data.</text>
</comment>
<dbReference type="RefSeq" id="WP_107325800.1">
    <property type="nucleotide sequence ID" value="NZ_NHSP01000018.1"/>
</dbReference>
<keyword evidence="4" id="KW-1185">Reference proteome</keyword>
<organism evidence="3 4">
    <name type="scientific">Phaeovulum veldkampii DSM 11550</name>
    <dbReference type="NCBI Taxonomy" id="1185920"/>
    <lineage>
        <taxon>Bacteria</taxon>
        <taxon>Pseudomonadati</taxon>
        <taxon>Pseudomonadota</taxon>
        <taxon>Alphaproteobacteria</taxon>
        <taxon>Rhodobacterales</taxon>
        <taxon>Paracoccaceae</taxon>
        <taxon>Phaeovulum</taxon>
    </lineage>
</organism>
<dbReference type="InterPro" id="IPR002491">
    <property type="entry name" value="ABC_transptr_periplasmic_BD"/>
</dbReference>
<proteinExistence type="predicted"/>
<dbReference type="AlphaFoldDB" id="A0A2T4JEK3"/>
<dbReference type="PANTHER" id="PTHR30535">
    <property type="entry name" value="VITAMIN B12-BINDING PROTEIN"/>
    <property type="match status" value="1"/>
</dbReference>
<feature type="signal peptide" evidence="1">
    <location>
        <begin position="1"/>
        <end position="27"/>
    </location>
</feature>
<evidence type="ECO:0000256" key="1">
    <source>
        <dbReference type="SAM" id="SignalP"/>
    </source>
</evidence>
<accession>A0A2T4JEK3</accession>
<evidence type="ECO:0000313" key="3">
    <source>
        <dbReference type="EMBL" id="PTE16238.1"/>
    </source>
</evidence>
<keyword evidence="1" id="KW-0732">Signal</keyword>
<feature type="domain" description="Fe/B12 periplasmic-binding" evidence="2">
    <location>
        <begin position="32"/>
        <end position="287"/>
    </location>
</feature>
<gene>
    <name evidence="3" type="ORF">C5F46_13125</name>
</gene>
<dbReference type="SUPFAM" id="SSF53807">
    <property type="entry name" value="Helical backbone' metal receptor"/>
    <property type="match status" value="1"/>
</dbReference>
<dbReference type="PANTHER" id="PTHR30535:SF34">
    <property type="entry name" value="MOLYBDATE-BINDING PROTEIN MOLA"/>
    <property type="match status" value="1"/>
</dbReference>
<reference evidence="3 4" key="1">
    <citation type="submission" date="2018-03" db="EMBL/GenBank/DDBJ databases">
        <title>Rhodobacter veldkampii.</title>
        <authorList>
            <person name="Meyer T.E."/>
            <person name="Miller S."/>
            <person name="Lodha T."/>
            <person name="Gandham S."/>
            <person name="Chintalapati S."/>
            <person name="Chintalapati V.R."/>
        </authorList>
    </citation>
    <scope>NUCLEOTIDE SEQUENCE [LARGE SCALE GENOMIC DNA]</scope>
    <source>
        <strain evidence="3 4">DSM 11550</strain>
    </source>
</reference>
<feature type="chain" id="PRO_5015756626" evidence="1">
    <location>
        <begin position="28"/>
        <end position="295"/>
    </location>
</feature>
<dbReference type="InterPro" id="IPR050902">
    <property type="entry name" value="ABC_Transporter_SBP"/>
</dbReference>
<sequence length="295" mass="30315">MSAFVRRSKALLAGLALVLGLSAPAGAEPPRRVVSINLCTDQLALLIAAPGQLVSVSNLGQDAMLSAMADRAAAFPANRGQAEEVFLMRPDLVLAGTFTTQATVDLLQRLGVPVAQFPPVSSLDDLRDGIVRMGAALGREAVADEIVARFDADLAALSATAPVGTARPRAALYYPNGYSLGDRTLAGQVLAAAGLANVAAEAGLHHGGHLALEQLVLADPDLILTGRRYPTPARAQDVLDHPALTAGSGAARRGNIDDRDLICGTPQVLKALADLVARRQALAAPAPAPEVEAGG</sequence>